<dbReference type="PIRSF" id="PIRSF016719">
    <property type="entry name" value="UCP016719"/>
    <property type="match status" value="1"/>
</dbReference>
<feature type="domain" description="Peptidoglycan beta-N-acetylmuramidase NamZ N-terminal" evidence="1">
    <location>
        <begin position="54"/>
        <end position="252"/>
    </location>
</feature>
<keyword evidence="4" id="KW-1185">Reference proteome</keyword>
<evidence type="ECO:0000313" key="4">
    <source>
        <dbReference type="Proteomes" id="UP000198757"/>
    </source>
</evidence>
<dbReference type="Gene3D" id="3.40.50.12170">
    <property type="entry name" value="Uncharacterised protein PF07075, DUF1343"/>
    <property type="match status" value="1"/>
</dbReference>
<dbReference type="Proteomes" id="UP000198757">
    <property type="component" value="Unassembled WGS sequence"/>
</dbReference>
<dbReference type="EMBL" id="FMZO01000006">
    <property type="protein sequence ID" value="SDD15246.1"/>
    <property type="molecule type" value="Genomic_DNA"/>
</dbReference>
<protein>
    <submittedName>
        <fullName evidence="3">Uncharacterized conserved protein YbbC, DUF1343 family</fullName>
    </submittedName>
</protein>
<reference evidence="4" key="1">
    <citation type="submission" date="2016-10" db="EMBL/GenBank/DDBJ databases">
        <authorList>
            <person name="Varghese N."/>
            <person name="Submissions S."/>
        </authorList>
    </citation>
    <scope>NUCLEOTIDE SEQUENCE [LARGE SCALE GENOMIC DNA]</scope>
    <source>
        <strain evidence="4">DSM 25811 / CCM 8410 / LMG 26954 / E90</strain>
    </source>
</reference>
<dbReference type="PANTHER" id="PTHR42915:SF1">
    <property type="entry name" value="PEPTIDOGLYCAN BETA-N-ACETYLMURAMIDASE NAMZ"/>
    <property type="match status" value="1"/>
</dbReference>
<dbReference type="Pfam" id="PF20732">
    <property type="entry name" value="NamZ_C"/>
    <property type="match status" value="1"/>
</dbReference>
<dbReference type="Gene3D" id="3.90.1150.140">
    <property type="match status" value="1"/>
</dbReference>
<dbReference type="InterPro" id="IPR048502">
    <property type="entry name" value="NamZ_N"/>
</dbReference>
<sequence length="409" mass="46044">MKWIITGLLFSIGFCLAGYKPVSQTPVPDVVKPAIRTGADQTEKYLPYLKGKRVAVLANPTTIIGSKHLVDSLLKRGVNIVKVFGPEHGFRGNASNGAKVSDETDPETGIPIISLYGKKRKPSNADLADVDLMIYDVQDVGCRFYTNINTLRDIMEACADNDKELMILDRPNPNGYLIDGPVLDMRLKSGIGQFPIPIAHGLTVAEFARMVNGEGWTYNKKKCRLKIIPVANYNHGMEYVLPVKPSPNLNTQQSILLYPSVCLFEGTIMNHGRGTQYPFTVFGSPLLKGKYSFSFTPVSIPGMSETPLHMNQVCYGLDLRNYDVSKLRNERRINLDWMIELYNAYPDKERFFDRSQSNQMGSIDGLAGVYDFKKQIMAGRSVKEIRDSWEPGLSQYKKMRKQYLLYADR</sequence>
<evidence type="ECO:0000259" key="1">
    <source>
        <dbReference type="Pfam" id="PF07075"/>
    </source>
</evidence>
<dbReference type="OrthoDB" id="9801061at2"/>
<evidence type="ECO:0000259" key="2">
    <source>
        <dbReference type="Pfam" id="PF20732"/>
    </source>
</evidence>
<dbReference type="RefSeq" id="WP_090390516.1">
    <property type="nucleotide sequence ID" value="NZ_FMZO01000006.1"/>
</dbReference>
<dbReference type="GO" id="GO:0033922">
    <property type="term" value="F:peptidoglycan beta-N-acetylmuramidase activity"/>
    <property type="evidence" value="ECO:0007669"/>
    <property type="project" value="InterPro"/>
</dbReference>
<gene>
    <name evidence="3" type="ORF">SAMN04487894_106198</name>
</gene>
<feature type="domain" description="Peptidoglycan beta-N-acetylmuramidase NamZ C-terminal" evidence="2">
    <location>
        <begin position="256"/>
        <end position="406"/>
    </location>
</feature>
<dbReference type="InterPro" id="IPR008302">
    <property type="entry name" value="NamZ"/>
</dbReference>
<evidence type="ECO:0000313" key="3">
    <source>
        <dbReference type="EMBL" id="SDD15246.1"/>
    </source>
</evidence>
<accession>A0A1G6SGE8</accession>
<dbReference type="PANTHER" id="PTHR42915">
    <property type="entry name" value="HYPOTHETICAL 460 KDA PROTEIN IN FEUA-SIGW INTERGENIC REGION [PRECURSOR]"/>
    <property type="match status" value="1"/>
</dbReference>
<dbReference type="AlphaFoldDB" id="A0A1G6SGE8"/>
<dbReference type="Pfam" id="PF07075">
    <property type="entry name" value="NamZ_N"/>
    <property type="match status" value="1"/>
</dbReference>
<dbReference type="InterPro" id="IPR048503">
    <property type="entry name" value="NamZ_C"/>
</dbReference>
<name>A0A1G6SGE8_NIADE</name>
<proteinExistence type="predicted"/>
<organism evidence="3 4">
    <name type="scientific">Niabella drilacis (strain DSM 25811 / CCM 8410 / CCUG 62505 / LMG 26954 / E90)</name>
    <dbReference type="NCBI Taxonomy" id="1285928"/>
    <lineage>
        <taxon>Bacteria</taxon>
        <taxon>Pseudomonadati</taxon>
        <taxon>Bacteroidota</taxon>
        <taxon>Chitinophagia</taxon>
        <taxon>Chitinophagales</taxon>
        <taxon>Chitinophagaceae</taxon>
        <taxon>Niabella</taxon>
    </lineage>
</organism>
<dbReference type="STRING" id="1285928.SAMN04487894_106198"/>